<dbReference type="OrthoDB" id="6359816at2759"/>
<gene>
    <name evidence="2" type="ORF">Rt10032_c03g1470</name>
</gene>
<evidence type="ECO:0000313" key="3">
    <source>
        <dbReference type="Proteomes" id="UP000321518"/>
    </source>
</evidence>
<sequence>MASDAADRIRLFHVSIDPSSPATHSQPVCLFVEPFSSGSWIVDFEPVVWEPGLFRPSKVSLRWKGCQSDKKREARLSVRIGNETHTLVDWIGRNNGTWTLAVGRPSELLEIALEVAKEEEGPSSSPLARTLNLIDHPPMFDLCLAFARDRRRIWASSTILAQVSPWWAEHVQTSGFREESLTHAPTPAERSEWHDSDCSDAEHEAESSCLPQLDSPFATPPPSPPTRTHDLPPFRRIVPIHGTSYRTYRAFLGWVFTGQVQLAPLTSSFRYPSIAAGPTPISATSSYRQHAASLAAFSRLYPHRPTPVSPKSLYRLAHFLEIPTLQRLCIDALKDTLTSANVAYELFSDPLAEVYQEVFELELELAQEGWDEVKQSQAMRDVTERMREEGATQYELSILLRLTGL</sequence>
<dbReference type="AlphaFoldDB" id="A0A511KAP7"/>
<dbReference type="Proteomes" id="UP000321518">
    <property type="component" value="Unassembled WGS sequence"/>
</dbReference>
<accession>A0A511KAP7</accession>
<name>A0A511KAP7_RHOTO</name>
<evidence type="ECO:0000313" key="2">
    <source>
        <dbReference type="EMBL" id="GEM07453.1"/>
    </source>
</evidence>
<comment type="caution">
    <text evidence="2">The sequence shown here is derived from an EMBL/GenBank/DDBJ whole genome shotgun (WGS) entry which is preliminary data.</text>
</comment>
<feature type="compositionally biased region" description="Basic and acidic residues" evidence="1">
    <location>
        <begin position="189"/>
        <end position="206"/>
    </location>
</feature>
<evidence type="ECO:0000256" key="1">
    <source>
        <dbReference type="SAM" id="MobiDB-lite"/>
    </source>
</evidence>
<evidence type="ECO:0008006" key="4">
    <source>
        <dbReference type="Google" id="ProtNLM"/>
    </source>
</evidence>
<dbReference type="PANTHER" id="PTHR24413">
    <property type="entry name" value="SPECKLE-TYPE POZ PROTEIN"/>
    <property type="match status" value="1"/>
</dbReference>
<dbReference type="Gene3D" id="3.30.710.10">
    <property type="entry name" value="Potassium Channel Kv1.1, Chain A"/>
    <property type="match status" value="1"/>
</dbReference>
<feature type="region of interest" description="Disordered" evidence="1">
    <location>
        <begin position="178"/>
        <end position="233"/>
    </location>
</feature>
<reference evidence="2 3" key="1">
    <citation type="submission" date="2019-07" db="EMBL/GenBank/DDBJ databases">
        <title>Rhodotorula toruloides NBRC10032 genome sequencing.</title>
        <authorList>
            <person name="Shida Y."/>
            <person name="Takaku H."/>
            <person name="Ogasawara W."/>
            <person name="Mori K."/>
        </authorList>
    </citation>
    <scope>NUCLEOTIDE SEQUENCE [LARGE SCALE GENOMIC DNA]</scope>
    <source>
        <strain evidence="2 3">NBRC10032</strain>
    </source>
</reference>
<protein>
    <recommendedName>
        <fullName evidence="4">BTB domain-containing protein</fullName>
    </recommendedName>
</protein>
<proteinExistence type="predicted"/>
<organism evidence="2 3">
    <name type="scientific">Rhodotorula toruloides</name>
    <name type="common">Yeast</name>
    <name type="synonym">Rhodosporidium toruloides</name>
    <dbReference type="NCBI Taxonomy" id="5286"/>
    <lineage>
        <taxon>Eukaryota</taxon>
        <taxon>Fungi</taxon>
        <taxon>Dikarya</taxon>
        <taxon>Basidiomycota</taxon>
        <taxon>Pucciniomycotina</taxon>
        <taxon>Microbotryomycetes</taxon>
        <taxon>Sporidiobolales</taxon>
        <taxon>Sporidiobolaceae</taxon>
        <taxon>Rhodotorula</taxon>
    </lineage>
</organism>
<dbReference type="InterPro" id="IPR011333">
    <property type="entry name" value="SKP1/BTB/POZ_sf"/>
</dbReference>
<dbReference type="EMBL" id="BJWK01000003">
    <property type="protein sequence ID" value="GEM07453.1"/>
    <property type="molecule type" value="Genomic_DNA"/>
</dbReference>
<dbReference type="SUPFAM" id="SSF54695">
    <property type="entry name" value="POZ domain"/>
    <property type="match status" value="1"/>
</dbReference>